<feature type="compositionally biased region" description="Low complexity" evidence="11">
    <location>
        <begin position="55"/>
        <end position="66"/>
    </location>
</feature>
<comment type="similarity">
    <text evidence="2">Belongs to the XPA family.</text>
</comment>
<dbReference type="OrthoDB" id="5368863at2759"/>
<dbReference type="InterPro" id="IPR022658">
    <property type="entry name" value="XPA_CS"/>
</dbReference>
<evidence type="ECO:0000256" key="10">
    <source>
        <dbReference type="ARBA" id="ARBA00072989"/>
    </source>
</evidence>
<evidence type="ECO:0000256" key="7">
    <source>
        <dbReference type="ARBA" id="ARBA00023125"/>
    </source>
</evidence>
<feature type="region of interest" description="Disordered" evidence="11">
    <location>
        <begin position="118"/>
        <end position="147"/>
    </location>
</feature>
<evidence type="ECO:0000256" key="9">
    <source>
        <dbReference type="ARBA" id="ARBA00023242"/>
    </source>
</evidence>
<dbReference type="SUPFAM" id="SSF46955">
    <property type="entry name" value="Putative DNA-binding domain"/>
    <property type="match status" value="1"/>
</dbReference>
<evidence type="ECO:0000256" key="4">
    <source>
        <dbReference type="ARBA" id="ARBA00022763"/>
    </source>
</evidence>
<evidence type="ECO:0000256" key="1">
    <source>
        <dbReference type="ARBA" id="ARBA00004123"/>
    </source>
</evidence>
<comment type="subcellular location">
    <subcellularLocation>
        <location evidence="1">Nucleus</location>
    </subcellularLocation>
</comment>
<gene>
    <name evidence="13" type="ORF">SI65_08982</name>
</gene>
<keyword evidence="4" id="KW-0227">DNA damage</keyword>
<evidence type="ECO:0000256" key="5">
    <source>
        <dbReference type="ARBA" id="ARBA00022771"/>
    </source>
</evidence>
<evidence type="ECO:0000256" key="3">
    <source>
        <dbReference type="ARBA" id="ARBA00022723"/>
    </source>
</evidence>
<dbReference type="NCBIfam" id="TIGR00598">
    <property type="entry name" value="rad14"/>
    <property type="match status" value="1"/>
</dbReference>
<dbReference type="GO" id="GO:0008270">
    <property type="term" value="F:zinc ion binding"/>
    <property type="evidence" value="ECO:0007669"/>
    <property type="project" value="UniProtKB-KW"/>
</dbReference>
<evidence type="ECO:0000256" key="6">
    <source>
        <dbReference type="ARBA" id="ARBA00022833"/>
    </source>
</evidence>
<protein>
    <recommendedName>
        <fullName evidence="10">DNA repair protein RAD14</fullName>
    </recommendedName>
</protein>
<accession>A0A1E3B4C9</accession>
<evidence type="ECO:0000256" key="11">
    <source>
        <dbReference type="SAM" id="MobiDB-lite"/>
    </source>
</evidence>
<feature type="compositionally biased region" description="Basic and acidic residues" evidence="11">
    <location>
        <begin position="30"/>
        <end position="54"/>
    </location>
</feature>
<dbReference type="Pfam" id="PF05181">
    <property type="entry name" value="XPA_C"/>
    <property type="match status" value="1"/>
</dbReference>
<comment type="caution">
    <text evidence="13">The sequence shown here is derived from an EMBL/GenBank/DDBJ whole genome shotgun (WGS) entry which is preliminary data.</text>
</comment>
<feature type="region of interest" description="Disordered" evidence="11">
    <location>
        <begin position="374"/>
        <end position="394"/>
    </location>
</feature>
<evidence type="ECO:0000313" key="13">
    <source>
        <dbReference type="EMBL" id="ODM15748.1"/>
    </source>
</evidence>
<evidence type="ECO:0000256" key="8">
    <source>
        <dbReference type="ARBA" id="ARBA00023204"/>
    </source>
</evidence>
<reference evidence="13 14" key="1">
    <citation type="journal article" date="2016" name="BMC Genomics">
        <title>Comparative genomic and transcriptomic analyses of the Fuzhuan brick tea-fermentation fungus Aspergillus cristatus.</title>
        <authorList>
            <person name="Ge Y."/>
            <person name="Wang Y."/>
            <person name="Liu Y."/>
            <person name="Tan Y."/>
            <person name="Ren X."/>
            <person name="Zhang X."/>
            <person name="Hyde K.D."/>
            <person name="Liu Y."/>
            <person name="Liu Z."/>
        </authorList>
    </citation>
    <scope>NUCLEOTIDE SEQUENCE [LARGE SCALE GENOMIC DNA]</scope>
    <source>
        <strain evidence="13 14">GZAAS20.1005</strain>
    </source>
</reference>
<dbReference type="PROSITE" id="PS00753">
    <property type="entry name" value="XPA_2"/>
    <property type="match status" value="1"/>
</dbReference>
<dbReference type="Proteomes" id="UP000094569">
    <property type="component" value="Unassembled WGS sequence"/>
</dbReference>
<feature type="compositionally biased region" description="Polar residues" evidence="11">
    <location>
        <begin position="71"/>
        <end position="80"/>
    </location>
</feature>
<name>A0A1E3B4C9_ASPCR</name>
<dbReference type="InterPro" id="IPR037129">
    <property type="entry name" value="XPA_sf"/>
</dbReference>
<feature type="compositionally biased region" description="Basic and acidic residues" evidence="11">
    <location>
        <begin position="126"/>
        <end position="141"/>
    </location>
</feature>
<dbReference type="GO" id="GO:0006284">
    <property type="term" value="P:base-excision repair"/>
    <property type="evidence" value="ECO:0007669"/>
    <property type="project" value="TreeGrafter"/>
</dbReference>
<evidence type="ECO:0000256" key="2">
    <source>
        <dbReference type="ARBA" id="ARBA00005548"/>
    </source>
</evidence>
<dbReference type="AlphaFoldDB" id="A0A1E3B4C9"/>
<feature type="region of interest" description="Disordered" evidence="11">
    <location>
        <begin position="1"/>
        <end position="94"/>
    </location>
</feature>
<dbReference type="EMBL" id="JXNT01000015">
    <property type="protein sequence ID" value="ODM15748.1"/>
    <property type="molecule type" value="Genomic_DNA"/>
</dbReference>
<feature type="domain" description="XPA C-terminal" evidence="12">
    <location>
        <begin position="214"/>
        <end position="264"/>
    </location>
</feature>
<dbReference type="PANTHER" id="PTHR10142:SF0">
    <property type="entry name" value="DNA REPAIR PROTEIN COMPLEMENTING XP-A CELLS"/>
    <property type="match status" value="1"/>
</dbReference>
<dbReference type="GO" id="GO:0003684">
    <property type="term" value="F:damaged DNA binding"/>
    <property type="evidence" value="ECO:0007669"/>
    <property type="project" value="InterPro"/>
</dbReference>
<dbReference type="CDD" id="cd21077">
    <property type="entry name" value="DBD_Rad14"/>
    <property type="match status" value="1"/>
</dbReference>
<organism evidence="13 14">
    <name type="scientific">Aspergillus cristatus</name>
    <name type="common">Chinese Fuzhuan brick tea-fermentation fungus</name>
    <name type="synonym">Eurotium cristatum</name>
    <dbReference type="NCBI Taxonomy" id="573508"/>
    <lineage>
        <taxon>Eukaryota</taxon>
        <taxon>Fungi</taxon>
        <taxon>Dikarya</taxon>
        <taxon>Ascomycota</taxon>
        <taxon>Pezizomycotina</taxon>
        <taxon>Eurotiomycetes</taxon>
        <taxon>Eurotiomycetidae</taxon>
        <taxon>Eurotiales</taxon>
        <taxon>Aspergillaceae</taxon>
        <taxon>Aspergillus</taxon>
        <taxon>Aspergillus subgen. Aspergillus</taxon>
    </lineage>
</organism>
<keyword evidence="9" id="KW-0539">Nucleus</keyword>
<proteinExistence type="inferred from homology"/>
<keyword evidence="3" id="KW-0479">Metal-binding</keyword>
<evidence type="ECO:0000259" key="12">
    <source>
        <dbReference type="Pfam" id="PF05181"/>
    </source>
</evidence>
<dbReference type="FunFam" id="3.90.530.10:FF:000003">
    <property type="entry name" value="Dna repair rad14 protein"/>
    <property type="match status" value="1"/>
</dbReference>
<feature type="compositionally biased region" description="Polar residues" evidence="11">
    <location>
        <begin position="1"/>
        <end position="11"/>
    </location>
</feature>
<dbReference type="InterPro" id="IPR022656">
    <property type="entry name" value="XPA_C"/>
</dbReference>
<dbReference type="Gene3D" id="3.90.530.10">
    <property type="entry name" value="XPA C-terminal domain"/>
    <property type="match status" value="1"/>
</dbReference>
<keyword evidence="5" id="KW-0863">Zinc-finger</keyword>
<keyword evidence="6" id="KW-0862">Zinc</keyword>
<sequence>MEASQPSNPTPQREGAKPGEPSRAPLTPEQTRRIEINRMKAKAIREQREAEEASKSSANASTTAPSGVKRSYSSMTSETPATVRDASKSRPLDTIRPARNFTKFVDYDFSKMTDTKGGFLTEEDDPHNRALHMGDGKREQKPANMTQKEWERQQLLESLRRERAGPFEPAISVLEDKSKQKTCRECGNLEIDWKWEEMLKCCVCSSCKEKFPEKYSLLTKTEAKEDYLLTDPELRDEELLPRLERPNPHKSTWNNMMLYLRYQVEEYAFSDKKWGSPEALDAEFERRENDKKKRRETKFKSKLEGLKKRTRVDAYRRNRKGATGGNFGDDLGSGRHVHQWGRSIENPETGIGVKKAPNAVRPDSLNINKIQRPVRADTSAQRRQTRAQLWHHSC</sequence>
<dbReference type="PANTHER" id="PTHR10142">
    <property type="entry name" value="DNA REPAIR PROTEIN COMPLEMENTING XP-A CELLS"/>
    <property type="match status" value="1"/>
</dbReference>
<dbReference type="GO" id="GO:0070914">
    <property type="term" value="P:UV-damage excision repair"/>
    <property type="evidence" value="ECO:0007669"/>
    <property type="project" value="TreeGrafter"/>
</dbReference>
<dbReference type="VEuPathDB" id="FungiDB:SI65_08982"/>
<dbReference type="InterPro" id="IPR009061">
    <property type="entry name" value="DNA-bd_dom_put_sf"/>
</dbReference>
<dbReference type="STRING" id="573508.A0A1E3B4C9"/>
<dbReference type="GO" id="GO:0000110">
    <property type="term" value="C:nucleotide-excision repair factor 1 complex"/>
    <property type="evidence" value="ECO:0007669"/>
    <property type="project" value="TreeGrafter"/>
</dbReference>
<dbReference type="InterPro" id="IPR000465">
    <property type="entry name" value="XPA/RAD14"/>
</dbReference>
<dbReference type="GO" id="GO:1901255">
    <property type="term" value="P:nucleotide-excision repair involved in interstrand cross-link repair"/>
    <property type="evidence" value="ECO:0007669"/>
    <property type="project" value="TreeGrafter"/>
</dbReference>
<keyword evidence="7" id="KW-0238">DNA-binding</keyword>
<evidence type="ECO:0000313" key="14">
    <source>
        <dbReference type="Proteomes" id="UP000094569"/>
    </source>
</evidence>
<keyword evidence="8" id="KW-0234">DNA repair</keyword>
<dbReference type="GO" id="GO:0000715">
    <property type="term" value="P:nucleotide-excision repair, DNA damage recognition"/>
    <property type="evidence" value="ECO:0007669"/>
    <property type="project" value="TreeGrafter"/>
</dbReference>
<keyword evidence="14" id="KW-1185">Reference proteome</keyword>